<reference evidence="4 5" key="1">
    <citation type="submission" date="2016-10" db="EMBL/GenBank/DDBJ databases">
        <authorList>
            <person name="de Groot N.N."/>
        </authorList>
    </citation>
    <scope>NUCLEOTIDE SEQUENCE [LARGE SCALE GENOMIC DNA]</scope>
    <source>
        <strain evidence="4 5">DSM 22187</strain>
    </source>
</reference>
<evidence type="ECO:0000256" key="1">
    <source>
        <dbReference type="ARBA" id="ARBA00022553"/>
    </source>
</evidence>
<dbReference type="SUPFAM" id="SSF52172">
    <property type="entry name" value="CheY-like"/>
    <property type="match status" value="1"/>
</dbReference>
<dbReference type="SMART" id="SM00448">
    <property type="entry name" value="REC"/>
    <property type="match status" value="1"/>
</dbReference>
<dbReference type="AlphaFoldDB" id="A0A1H6VZL7"/>
<dbReference type="STRING" id="1073996.SAMN05444271_12121"/>
<dbReference type="EMBL" id="FNYR01000021">
    <property type="protein sequence ID" value="SEJ10118.1"/>
    <property type="molecule type" value="Genomic_DNA"/>
</dbReference>
<feature type="domain" description="Response regulatory" evidence="3">
    <location>
        <begin position="8"/>
        <end position="125"/>
    </location>
</feature>
<dbReference type="Proteomes" id="UP000198888">
    <property type="component" value="Unassembled WGS sequence"/>
</dbReference>
<evidence type="ECO:0000313" key="4">
    <source>
        <dbReference type="EMBL" id="SEJ10118.1"/>
    </source>
</evidence>
<name>A0A1H6VZL7_9EURY</name>
<dbReference type="InterPro" id="IPR011006">
    <property type="entry name" value="CheY-like_superfamily"/>
</dbReference>
<evidence type="ECO:0000256" key="2">
    <source>
        <dbReference type="PROSITE-ProRule" id="PRU00169"/>
    </source>
</evidence>
<organism evidence="4 5">
    <name type="scientific">Halohasta litchfieldiae</name>
    <dbReference type="NCBI Taxonomy" id="1073996"/>
    <lineage>
        <taxon>Archaea</taxon>
        <taxon>Methanobacteriati</taxon>
        <taxon>Methanobacteriota</taxon>
        <taxon>Stenosarchaea group</taxon>
        <taxon>Halobacteria</taxon>
        <taxon>Halobacteriales</taxon>
        <taxon>Haloferacaceae</taxon>
        <taxon>Halohasta</taxon>
    </lineage>
</organism>
<keyword evidence="5" id="KW-1185">Reference proteome</keyword>
<dbReference type="PANTHER" id="PTHR44591:SF3">
    <property type="entry name" value="RESPONSE REGULATORY DOMAIN-CONTAINING PROTEIN"/>
    <property type="match status" value="1"/>
</dbReference>
<sequence>MVAMTVPEVLLVEDSEFMSMRIIETLEDSHNMSLTAVGTAAEARDSLIDNTFDCIVVNYELPDETGVELADSLNPSGREPVVPIILLTGRELEPIAADAIEKGVTEFVYKGDHATANMDVLANRIRVVLKTHSLPGESN</sequence>
<protein>
    <submittedName>
        <fullName evidence="4">Response regulator receiver domain-containing protein</fullName>
    </submittedName>
</protein>
<accession>A0A1H6VZL7</accession>
<dbReference type="InterPro" id="IPR050595">
    <property type="entry name" value="Bact_response_regulator"/>
</dbReference>
<dbReference type="PANTHER" id="PTHR44591">
    <property type="entry name" value="STRESS RESPONSE REGULATOR PROTEIN 1"/>
    <property type="match status" value="1"/>
</dbReference>
<dbReference type="CDD" id="cd00156">
    <property type="entry name" value="REC"/>
    <property type="match status" value="1"/>
</dbReference>
<dbReference type="Gene3D" id="3.40.50.2300">
    <property type="match status" value="1"/>
</dbReference>
<evidence type="ECO:0000313" key="5">
    <source>
        <dbReference type="Proteomes" id="UP000198888"/>
    </source>
</evidence>
<comment type="caution">
    <text evidence="2">Lacks conserved residue(s) required for the propagation of feature annotation.</text>
</comment>
<dbReference type="GO" id="GO:0000160">
    <property type="term" value="P:phosphorelay signal transduction system"/>
    <property type="evidence" value="ECO:0007669"/>
    <property type="project" value="InterPro"/>
</dbReference>
<keyword evidence="1" id="KW-0597">Phosphoprotein</keyword>
<gene>
    <name evidence="4" type="ORF">SAMN05444271_12121</name>
</gene>
<dbReference type="InterPro" id="IPR001789">
    <property type="entry name" value="Sig_transdc_resp-reg_receiver"/>
</dbReference>
<dbReference type="Pfam" id="PF00072">
    <property type="entry name" value="Response_reg"/>
    <property type="match status" value="1"/>
</dbReference>
<proteinExistence type="predicted"/>
<evidence type="ECO:0000259" key="3">
    <source>
        <dbReference type="PROSITE" id="PS50110"/>
    </source>
</evidence>
<dbReference type="PROSITE" id="PS50110">
    <property type="entry name" value="RESPONSE_REGULATORY"/>
    <property type="match status" value="1"/>
</dbReference>